<feature type="chain" id="PRO_5045142211" evidence="4">
    <location>
        <begin position="20"/>
        <end position="160"/>
    </location>
</feature>
<dbReference type="InterPro" id="IPR035437">
    <property type="entry name" value="SNase_OB-fold_sf"/>
</dbReference>
<reference evidence="7" key="1">
    <citation type="journal article" date="2019" name="Int. J. Syst. Evol. Microbiol.">
        <title>The Global Catalogue of Microorganisms (GCM) 10K type strain sequencing project: providing services to taxonomists for standard genome sequencing and annotation.</title>
        <authorList>
            <consortium name="The Broad Institute Genomics Platform"/>
            <consortium name="The Broad Institute Genome Sequencing Center for Infectious Disease"/>
            <person name="Wu L."/>
            <person name="Ma J."/>
        </authorList>
    </citation>
    <scope>NUCLEOTIDE SEQUENCE [LARGE SCALE GENOMIC DNA]</scope>
    <source>
        <strain evidence="7">CCUG 38813</strain>
    </source>
</reference>
<keyword evidence="7" id="KW-1185">Reference proteome</keyword>
<dbReference type="InterPro" id="IPR002071">
    <property type="entry name" value="Thermonucl_AS"/>
</dbReference>
<comment type="caution">
    <text evidence="6">The sequence shown here is derived from an EMBL/GenBank/DDBJ whole genome shotgun (WGS) entry which is preliminary data.</text>
</comment>
<dbReference type="EMBL" id="JBHSMS010000026">
    <property type="protein sequence ID" value="MFC5511137.1"/>
    <property type="molecule type" value="Genomic_DNA"/>
</dbReference>
<evidence type="ECO:0000256" key="3">
    <source>
        <dbReference type="ARBA" id="ARBA00022801"/>
    </source>
</evidence>
<evidence type="ECO:0000256" key="1">
    <source>
        <dbReference type="ARBA" id="ARBA00022722"/>
    </source>
</evidence>
<dbReference type="Gene3D" id="2.40.50.90">
    <property type="match status" value="1"/>
</dbReference>
<dbReference type="PANTHER" id="PTHR12302">
    <property type="entry name" value="EBNA2 BINDING PROTEIN P100"/>
    <property type="match status" value="1"/>
</dbReference>
<dbReference type="InterPro" id="IPR016071">
    <property type="entry name" value="Staphylococal_nuclease_OB-fold"/>
</dbReference>
<protein>
    <submittedName>
        <fullName evidence="6">Thermonuclease family protein</fullName>
    </submittedName>
</protein>
<keyword evidence="2" id="KW-0255">Endonuclease</keyword>
<gene>
    <name evidence="6" type="ORF">ACFPOU_08350</name>
</gene>
<dbReference type="SUPFAM" id="SSF50199">
    <property type="entry name" value="Staphylococcal nuclease"/>
    <property type="match status" value="1"/>
</dbReference>
<dbReference type="RefSeq" id="WP_379719406.1">
    <property type="nucleotide sequence ID" value="NZ_JBHSMS010000026.1"/>
</dbReference>
<evidence type="ECO:0000313" key="6">
    <source>
        <dbReference type="EMBL" id="MFC5511137.1"/>
    </source>
</evidence>
<keyword evidence="4" id="KW-0732">Signal</keyword>
<accession>A0ABW0PHH2</accession>
<name>A0ABW0PHH2_9BURK</name>
<evidence type="ECO:0000256" key="2">
    <source>
        <dbReference type="ARBA" id="ARBA00022759"/>
    </source>
</evidence>
<feature type="domain" description="TNase-like" evidence="5">
    <location>
        <begin position="20"/>
        <end position="141"/>
    </location>
</feature>
<organism evidence="6 7">
    <name type="scientific">Massilia jejuensis</name>
    <dbReference type="NCBI Taxonomy" id="648894"/>
    <lineage>
        <taxon>Bacteria</taxon>
        <taxon>Pseudomonadati</taxon>
        <taxon>Pseudomonadota</taxon>
        <taxon>Betaproteobacteria</taxon>
        <taxon>Burkholderiales</taxon>
        <taxon>Oxalobacteraceae</taxon>
        <taxon>Telluria group</taxon>
        <taxon>Massilia</taxon>
    </lineage>
</organism>
<proteinExistence type="predicted"/>
<evidence type="ECO:0000313" key="7">
    <source>
        <dbReference type="Proteomes" id="UP001596031"/>
    </source>
</evidence>
<keyword evidence="1" id="KW-0540">Nuclease</keyword>
<dbReference type="PROSITE" id="PS50830">
    <property type="entry name" value="TNASE_3"/>
    <property type="match status" value="1"/>
</dbReference>
<dbReference type="Pfam" id="PF00565">
    <property type="entry name" value="SNase"/>
    <property type="match status" value="1"/>
</dbReference>
<evidence type="ECO:0000256" key="4">
    <source>
        <dbReference type="SAM" id="SignalP"/>
    </source>
</evidence>
<dbReference type="PROSITE" id="PS01123">
    <property type="entry name" value="TNASE_1"/>
    <property type="match status" value="1"/>
</dbReference>
<sequence>MKNIKLAFTLALALGTVHAQSQQYRVVGVSDGDTIRVSSGDRQQIKCRMFGIDAPESSQDYGQRSKAALSDAIFQKMVSVDILDQDQHGRSVCRIFLNGVDINKLQLQRGMAWHYKRYSHDAAYSQAESAARQQRLGLWSDSNPTPPWSFRRNEKAVNYR</sequence>
<keyword evidence="3" id="KW-0378">Hydrolase</keyword>
<dbReference type="PANTHER" id="PTHR12302:SF3">
    <property type="entry name" value="SERINE_THREONINE-PROTEIN KINASE 31"/>
    <property type="match status" value="1"/>
</dbReference>
<feature type="signal peptide" evidence="4">
    <location>
        <begin position="1"/>
        <end position="19"/>
    </location>
</feature>
<evidence type="ECO:0000259" key="5">
    <source>
        <dbReference type="PROSITE" id="PS50830"/>
    </source>
</evidence>
<dbReference type="SMART" id="SM00318">
    <property type="entry name" value="SNc"/>
    <property type="match status" value="1"/>
</dbReference>
<dbReference type="Proteomes" id="UP001596031">
    <property type="component" value="Unassembled WGS sequence"/>
</dbReference>